<dbReference type="RefSeq" id="WP_174192630.1">
    <property type="nucleotide sequence ID" value="NZ_JABULH010000001.1"/>
</dbReference>
<reference evidence="1 2" key="1">
    <citation type="submission" date="2020-06" db="EMBL/GenBank/DDBJ databases">
        <title>Sphingomonas hominis sp. nov., a member of the Sphingomonas, isolated from the hair of a 22-year-old girl.</title>
        <authorList>
            <person name="Zhang D.-F."/>
            <person name="Cui X.-W."/>
        </authorList>
    </citation>
    <scope>NUCLEOTIDE SEQUENCE [LARGE SCALE GENOMIC DNA]</scope>
    <source>
        <strain evidence="1 2">HHU CXW</strain>
    </source>
</reference>
<sequence length="75" mass="9103">MRLDEELERRLAAVARSQGRSKSDIAREAVRRYVDLHDEAFRREARRQSQRASRRQADDDYHFWDVIEQEDAAWR</sequence>
<organism evidence="1 2">
    <name type="scientific">Sphingomonas hominis</name>
    <dbReference type="NCBI Taxonomy" id="2741495"/>
    <lineage>
        <taxon>Bacteria</taxon>
        <taxon>Pseudomonadati</taxon>
        <taxon>Pseudomonadota</taxon>
        <taxon>Alphaproteobacteria</taxon>
        <taxon>Sphingomonadales</taxon>
        <taxon>Sphingomonadaceae</taxon>
        <taxon>Sphingomonas</taxon>
    </lineage>
</organism>
<dbReference type="SUPFAM" id="SSF47598">
    <property type="entry name" value="Ribbon-helix-helix"/>
    <property type="match status" value="1"/>
</dbReference>
<evidence type="ECO:0000313" key="2">
    <source>
        <dbReference type="Proteomes" id="UP000621447"/>
    </source>
</evidence>
<evidence type="ECO:0000313" key="1">
    <source>
        <dbReference type="EMBL" id="NTS63991.1"/>
    </source>
</evidence>
<gene>
    <name evidence="1" type="ORF">HRV97_02300</name>
</gene>
<name>A0ABX2JEZ7_9SPHN</name>
<keyword evidence="2" id="KW-1185">Reference proteome</keyword>
<dbReference type="EMBL" id="JABULH010000001">
    <property type="protein sequence ID" value="NTS63991.1"/>
    <property type="molecule type" value="Genomic_DNA"/>
</dbReference>
<dbReference type="InterPro" id="IPR010985">
    <property type="entry name" value="Ribbon_hlx_hlx"/>
</dbReference>
<comment type="caution">
    <text evidence="1">The sequence shown here is derived from an EMBL/GenBank/DDBJ whole genome shotgun (WGS) entry which is preliminary data.</text>
</comment>
<proteinExistence type="predicted"/>
<protein>
    <submittedName>
        <fullName evidence="1">Ribbon-helix-helix protein, CopG family</fullName>
    </submittedName>
</protein>
<dbReference type="Proteomes" id="UP000621447">
    <property type="component" value="Unassembled WGS sequence"/>
</dbReference>
<accession>A0ABX2JEZ7</accession>